<dbReference type="SUPFAM" id="SSF52218">
    <property type="entry name" value="Flavoproteins"/>
    <property type="match status" value="1"/>
</dbReference>
<gene>
    <name evidence="6" type="primary">azoR</name>
    <name evidence="8" type="ORF">J2S57_002622</name>
</gene>
<comment type="cofactor">
    <cofactor evidence="6">
        <name>FMN</name>
        <dbReference type="ChEBI" id="CHEBI:58210"/>
    </cofactor>
    <text evidence="6">Binds 1 FMN per subunit.</text>
</comment>
<proteinExistence type="inferred from homology"/>
<evidence type="ECO:0000313" key="8">
    <source>
        <dbReference type="EMBL" id="MDP9826873.1"/>
    </source>
</evidence>
<dbReference type="InterPro" id="IPR050104">
    <property type="entry name" value="FMN-dep_NADH:Q_OxRdtase_AzoR1"/>
</dbReference>
<comment type="subunit">
    <text evidence="6">Homodimer.</text>
</comment>
<feature type="binding site" evidence="6">
    <location>
        <position position="10"/>
    </location>
    <ligand>
        <name>FMN</name>
        <dbReference type="ChEBI" id="CHEBI:58210"/>
    </ligand>
</feature>
<evidence type="ECO:0000256" key="5">
    <source>
        <dbReference type="ARBA" id="ARBA00048542"/>
    </source>
</evidence>
<comment type="function">
    <text evidence="6">Also exhibits azoreductase activity. Catalyzes the reductive cleavage of the azo bond in aromatic azo compounds to the corresponding amines.</text>
</comment>
<comment type="catalytic activity">
    <reaction evidence="5">
        <text>N,N-dimethyl-1,4-phenylenediamine + anthranilate + 2 NAD(+) = 2-(4-dimethylaminophenyl)diazenylbenzoate + 2 NADH + 2 H(+)</text>
        <dbReference type="Rhea" id="RHEA:55872"/>
        <dbReference type="ChEBI" id="CHEBI:15378"/>
        <dbReference type="ChEBI" id="CHEBI:15783"/>
        <dbReference type="ChEBI" id="CHEBI:16567"/>
        <dbReference type="ChEBI" id="CHEBI:57540"/>
        <dbReference type="ChEBI" id="CHEBI:57945"/>
        <dbReference type="ChEBI" id="CHEBI:71579"/>
        <dbReference type="EC" id="1.7.1.17"/>
    </reaction>
    <physiologicalReaction direction="right-to-left" evidence="5">
        <dbReference type="Rhea" id="RHEA:55874"/>
    </physiologicalReaction>
</comment>
<evidence type="ECO:0000256" key="1">
    <source>
        <dbReference type="ARBA" id="ARBA00022630"/>
    </source>
</evidence>
<evidence type="ECO:0000256" key="2">
    <source>
        <dbReference type="ARBA" id="ARBA00022643"/>
    </source>
</evidence>
<feature type="binding site" evidence="6">
    <location>
        <begin position="16"/>
        <end position="18"/>
    </location>
    <ligand>
        <name>FMN</name>
        <dbReference type="ChEBI" id="CHEBI:58210"/>
    </ligand>
</feature>
<dbReference type="EC" id="1.6.5.-" evidence="6"/>
<keyword evidence="3 6" id="KW-0560">Oxidoreductase</keyword>
<dbReference type="EC" id="1.7.1.17" evidence="6"/>
<reference evidence="8 9" key="1">
    <citation type="submission" date="2023-07" db="EMBL/GenBank/DDBJ databases">
        <title>Sequencing the genomes of 1000 actinobacteria strains.</title>
        <authorList>
            <person name="Klenk H.-P."/>
        </authorList>
    </citation>
    <scope>NUCLEOTIDE SEQUENCE [LARGE SCALE GENOMIC DNA]</scope>
    <source>
        <strain evidence="8 9">DSM 44388</strain>
    </source>
</reference>
<dbReference type="Proteomes" id="UP001235712">
    <property type="component" value="Unassembled WGS sequence"/>
</dbReference>
<name>A0ABT9P2G3_9ACTN</name>
<dbReference type="GO" id="GO:0016491">
    <property type="term" value="F:oxidoreductase activity"/>
    <property type="evidence" value="ECO:0007669"/>
    <property type="project" value="UniProtKB-KW"/>
</dbReference>
<dbReference type="Gene3D" id="3.40.50.360">
    <property type="match status" value="1"/>
</dbReference>
<dbReference type="InterPro" id="IPR029039">
    <property type="entry name" value="Flavoprotein-like_sf"/>
</dbReference>
<evidence type="ECO:0000256" key="3">
    <source>
        <dbReference type="ARBA" id="ARBA00023002"/>
    </source>
</evidence>
<keyword evidence="1 6" id="KW-0285">Flavoprotein</keyword>
<keyword evidence="4 6" id="KW-0520">NAD</keyword>
<organism evidence="8 9">
    <name type="scientific">Kineosporia succinea</name>
    <dbReference type="NCBI Taxonomy" id="84632"/>
    <lineage>
        <taxon>Bacteria</taxon>
        <taxon>Bacillati</taxon>
        <taxon>Actinomycetota</taxon>
        <taxon>Actinomycetes</taxon>
        <taxon>Kineosporiales</taxon>
        <taxon>Kineosporiaceae</taxon>
        <taxon>Kineosporia</taxon>
    </lineage>
</organism>
<dbReference type="Pfam" id="PF02525">
    <property type="entry name" value="Flavodoxin_2"/>
    <property type="match status" value="1"/>
</dbReference>
<comment type="catalytic activity">
    <reaction evidence="6">
        <text>2 a quinone + NADH + H(+) = 2 a 1,4-benzosemiquinone + NAD(+)</text>
        <dbReference type="Rhea" id="RHEA:65952"/>
        <dbReference type="ChEBI" id="CHEBI:15378"/>
        <dbReference type="ChEBI" id="CHEBI:57540"/>
        <dbReference type="ChEBI" id="CHEBI:57945"/>
        <dbReference type="ChEBI" id="CHEBI:132124"/>
        <dbReference type="ChEBI" id="CHEBI:134225"/>
    </reaction>
</comment>
<dbReference type="InterPro" id="IPR023048">
    <property type="entry name" value="NADH:quinone_OxRdtase_FMN_depd"/>
</dbReference>
<dbReference type="EMBL" id="JAUSQZ010000001">
    <property type="protein sequence ID" value="MDP9826873.1"/>
    <property type="molecule type" value="Genomic_DNA"/>
</dbReference>
<dbReference type="InterPro" id="IPR003680">
    <property type="entry name" value="Flavodoxin_fold"/>
</dbReference>
<protein>
    <recommendedName>
        <fullName evidence="6">FMN dependent NADH:quinone oxidoreductase</fullName>
        <ecNumber evidence="6">1.6.5.-</ecNumber>
    </recommendedName>
    <alternativeName>
        <fullName evidence="6">Azo-dye reductase</fullName>
    </alternativeName>
    <alternativeName>
        <fullName evidence="6">FMN-dependent NADH-azo compound oxidoreductase</fullName>
    </alternativeName>
    <alternativeName>
        <fullName evidence="6">FMN-dependent NADH-azoreductase</fullName>
        <ecNumber evidence="6">1.7.1.17</ecNumber>
    </alternativeName>
</protein>
<evidence type="ECO:0000256" key="6">
    <source>
        <dbReference type="HAMAP-Rule" id="MF_01216"/>
    </source>
</evidence>
<feature type="domain" description="Flavodoxin-like fold" evidence="7">
    <location>
        <begin position="3"/>
        <end position="177"/>
    </location>
</feature>
<accession>A0ABT9P2G3</accession>
<evidence type="ECO:0000313" key="9">
    <source>
        <dbReference type="Proteomes" id="UP001235712"/>
    </source>
</evidence>
<comment type="caution">
    <text evidence="8">The sequence shown here is derived from an EMBL/GenBank/DDBJ whole genome shotgun (WGS) entry which is preliminary data.</text>
</comment>
<comment type="caution">
    <text evidence="6">Lacks conserved residue(s) required for the propagation of feature annotation.</text>
</comment>
<keyword evidence="2 6" id="KW-0288">FMN</keyword>
<dbReference type="PANTHER" id="PTHR43741">
    <property type="entry name" value="FMN-DEPENDENT NADH-AZOREDUCTASE 1"/>
    <property type="match status" value="1"/>
</dbReference>
<evidence type="ECO:0000259" key="7">
    <source>
        <dbReference type="Pfam" id="PF02525"/>
    </source>
</evidence>
<sequence>MPTLLHLDSSADLHHSVSRALTARFADTWAGISDDHVVVRRDLHVDPLPHLPTSALHWAPRLRTPEEVVPADAEALQKLLVDELLNADAVVIGAPMYNYSVPSTLKAWIDYVHIGGVTATMGEPVTEPLAGKPVVVVSSRGATYGPGAPGEAVDHEIPSIVQVLGTSMRMDVVPVTTDLTLATRLPALHEFAGRAADDLQKASDAMVELARRFGTR</sequence>
<keyword evidence="9" id="KW-1185">Reference proteome</keyword>
<dbReference type="HAMAP" id="MF_01216">
    <property type="entry name" value="Azoreductase_type1"/>
    <property type="match status" value="1"/>
</dbReference>
<dbReference type="PANTHER" id="PTHR43741:SF4">
    <property type="entry name" value="FMN-DEPENDENT NADH:QUINONE OXIDOREDUCTASE"/>
    <property type="match status" value="1"/>
</dbReference>
<comment type="function">
    <text evidence="6">Quinone reductase that provides resistance to thiol-specific stress caused by electrophilic quinones.</text>
</comment>
<comment type="similarity">
    <text evidence="6">Belongs to the azoreductase type 1 family.</text>
</comment>
<dbReference type="RefSeq" id="WP_307242167.1">
    <property type="nucleotide sequence ID" value="NZ_JAUSQZ010000001.1"/>
</dbReference>
<evidence type="ECO:0000256" key="4">
    <source>
        <dbReference type="ARBA" id="ARBA00023027"/>
    </source>
</evidence>